<protein>
    <submittedName>
        <fullName evidence="1">Uncharacterized protein</fullName>
    </submittedName>
</protein>
<accession>A0A1G9SCB8</accession>
<proteinExistence type="predicted"/>
<keyword evidence="2" id="KW-1185">Reference proteome</keyword>
<dbReference type="AlphaFoldDB" id="A0A1G9SCB8"/>
<evidence type="ECO:0000313" key="1">
    <source>
        <dbReference type="EMBL" id="SDM33143.1"/>
    </source>
</evidence>
<dbReference type="STRING" id="144026.SAMN04488568_10950"/>
<dbReference type="Proteomes" id="UP000199759">
    <property type="component" value="Unassembled WGS sequence"/>
</dbReference>
<organism evidence="1 2">
    <name type="scientific">Maricaulis salignorans</name>
    <dbReference type="NCBI Taxonomy" id="144026"/>
    <lineage>
        <taxon>Bacteria</taxon>
        <taxon>Pseudomonadati</taxon>
        <taxon>Pseudomonadota</taxon>
        <taxon>Alphaproteobacteria</taxon>
        <taxon>Maricaulales</taxon>
        <taxon>Maricaulaceae</taxon>
        <taxon>Maricaulis</taxon>
    </lineage>
</organism>
<name>A0A1G9SCB8_9PROT</name>
<dbReference type="OrthoDB" id="9904618at2"/>
<dbReference type="RefSeq" id="WP_091769764.1">
    <property type="nucleotide sequence ID" value="NZ_FNHG01000009.1"/>
</dbReference>
<dbReference type="EMBL" id="FNHG01000009">
    <property type="protein sequence ID" value="SDM33143.1"/>
    <property type="molecule type" value="Genomic_DNA"/>
</dbReference>
<reference evidence="1 2" key="1">
    <citation type="submission" date="2016-10" db="EMBL/GenBank/DDBJ databases">
        <authorList>
            <person name="de Groot N.N."/>
        </authorList>
    </citation>
    <scope>NUCLEOTIDE SEQUENCE [LARGE SCALE GENOMIC DNA]</scope>
    <source>
        <strain evidence="1 2">DSM 16077</strain>
    </source>
</reference>
<sequence length="116" mass="12903">MPRLTLVPHTPRNPAPCPTQELQEIIDDLHAARDGMTDGPEVLWLVNDLMSWCDSRIEDGDMQATGNAQLTLSRQNFMARLTGYAENIRRSNGEITDDFLAFLATVQTAMDAPTTN</sequence>
<gene>
    <name evidence="1" type="ORF">SAMN04488568_10950</name>
</gene>
<evidence type="ECO:0000313" key="2">
    <source>
        <dbReference type="Proteomes" id="UP000199759"/>
    </source>
</evidence>